<feature type="domain" description="Protein kinase" evidence="12">
    <location>
        <begin position="22"/>
        <end position="289"/>
    </location>
</feature>
<evidence type="ECO:0000259" key="13">
    <source>
        <dbReference type="PROSITE" id="PS50110"/>
    </source>
</evidence>
<evidence type="ECO:0000256" key="4">
    <source>
        <dbReference type="ARBA" id="ARBA00022741"/>
    </source>
</evidence>
<evidence type="ECO:0000256" key="7">
    <source>
        <dbReference type="ARBA" id="ARBA00047899"/>
    </source>
</evidence>
<protein>
    <recommendedName>
        <fullName evidence="1">non-specific serine/threonine protein kinase</fullName>
        <ecNumber evidence="1">2.7.11.1</ecNumber>
    </recommendedName>
</protein>
<dbReference type="EMBL" id="HBIZ01037535">
    <property type="protein sequence ID" value="CAE0771339.1"/>
    <property type="molecule type" value="Transcribed_RNA"/>
</dbReference>
<dbReference type="Gene3D" id="3.30.200.20">
    <property type="entry name" value="Phosphorylase Kinase, domain 1"/>
    <property type="match status" value="1"/>
</dbReference>
<feature type="compositionally biased region" description="Low complexity" evidence="11">
    <location>
        <begin position="525"/>
        <end position="536"/>
    </location>
</feature>
<feature type="modified residue" description="4-aspartylphosphate" evidence="9">
    <location>
        <position position="880"/>
    </location>
</feature>
<comment type="catalytic activity">
    <reaction evidence="8">
        <text>L-seryl-[protein] + ATP = O-phospho-L-seryl-[protein] + ADP + H(+)</text>
        <dbReference type="Rhea" id="RHEA:17989"/>
        <dbReference type="Rhea" id="RHEA-COMP:9863"/>
        <dbReference type="Rhea" id="RHEA-COMP:11604"/>
        <dbReference type="ChEBI" id="CHEBI:15378"/>
        <dbReference type="ChEBI" id="CHEBI:29999"/>
        <dbReference type="ChEBI" id="CHEBI:30616"/>
        <dbReference type="ChEBI" id="CHEBI:83421"/>
        <dbReference type="ChEBI" id="CHEBI:456216"/>
        <dbReference type="EC" id="2.7.11.1"/>
    </reaction>
</comment>
<dbReference type="GO" id="GO:0004674">
    <property type="term" value="F:protein serine/threonine kinase activity"/>
    <property type="evidence" value="ECO:0007669"/>
    <property type="project" value="UniProtKB-KW"/>
</dbReference>
<keyword evidence="9" id="KW-0597">Phosphoprotein</keyword>
<evidence type="ECO:0000256" key="1">
    <source>
        <dbReference type="ARBA" id="ARBA00012513"/>
    </source>
</evidence>
<feature type="region of interest" description="Disordered" evidence="11">
    <location>
        <begin position="310"/>
        <end position="453"/>
    </location>
</feature>
<dbReference type="InterPro" id="IPR008266">
    <property type="entry name" value="Tyr_kinase_AS"/>
</dbReference>
<dbReference type="InterPro" id="IPR011009">
    <property type="entry name" value="Kinase-like_dom_sf"/>
</dbReference>
<dbReference type="InterPro" id="IPR017441">
    <property type="entry name" value="Protein_kinase_ATP_BS"/>
</dbReference>
<evidence type="ECO:0000256" key="2">
    <source>
        <dbReference type="ARBA" id="ARBA00022527"/>
    </source>
</evidence>
<dbReference type="Gene3D" id="1.10.510.10">
    <property type="entry name" value="Transferase(Phosphotransferase) domain 1"/>
    <property type="match status" value="1"/>
</dbReference>
<dbReference type="InterPro" id="IPR051131">
    <property type="entry name" value="NEK_Ser/Thr_kinase_NIMA"/>
</dbReference>
<keyword evidence="2" id="KW-0723">Serine/threonine-protein kinase</keyword>
<dbReference type="SMART" id="SM00448">
    <property type="entry name" value="REC"/>
    <property type="match status" value="1"/>
</dbReference>
<gene>
    <name evidence="14" type="ORF">PCAR00345_LOCUS23951</name>
</gene>
<dbReference type="InterPro" id="IPR001789">
    <property type="entry name" value="Sig_transdc_resp-reg_receiver"/>
</dbReference>
<name>A0A7S4BN71_CHRCT</name>
<dbReference type="GO" id="GO:0000160">
    <property type="term" value="P:phosphorelay signal transduction system"/>
    <property type="evidence" value="ECO:0007669"/>
    <property type="project" value="InterPro"/>
</dbReference>
<evidence type="ECO:0000256" key="3">
    <source>
        <dbReference type="ARBA" id="ARBA00022679"/>
    </source>
</evidence>
<evidence type="ECO:0000256" key="10">
    <source>
        <dbReference type="PROSITE-ProRule" id="PRU10141"/>
    </source>
</evidence>
<feature type="compositionally biased region" description="Basic and acidic residues" evidence="11">
    <location>
        <begin position="403"/>
        <end position="412"/>
    </location>
</feature>
<dbReference type="SUPFAM" id="SSF56112">
    <property type="entry name" value="Protein kinase-like (PK-like)"/>
    <property type="match status" value="1"/>
</dbReference>
<dbReference type="PANTHER" id="PTHR44899:SF10">
    <property type="entry name" value="NIMA-RELATED KINASE 2"/>
    <property type="match status" value="1"/>
</dbReference>
<dbReference type="PROSITE" id="PS00109">
    <property type="entry name" value="PROTEIN_KINASE_TYR"/>
    <property type="match status" value="1"/>
</dbReference>
<dbReference type="PANTHER" id="PTHR44899">
    <property type="entry name" value="CAMK FAMILY PROTEIN KINASE"/>
    <property type="match status" value="1"/>
</dbReference>
<evidence type="ECO:0000256" key="9">
    <source>
        <dbReference type="PROSITE-ProRule" id="PRU00169"/>
    </source>
</evidence>
<keyword evidence="5" id="KW-0418">Kinase</keyword>
<dbReference type="EC" id="2.7.11.1" evidence="1"/>
<evidence type="ECO:0000313" key="14">
    <source>
        <dbReference type="EMBL" id="CAE0771339.1"/>
    </source>
</evidence>
<organism evidence="14">
    <name type="scientific">Chrysotila carterae</name>
    <name type="common">Marine alga</name>
    <name type="synonym">Syracosphaera carterae</name>
    <dbReference type="NCBI Taxonomy" id="13221"/>
    <lineage>
        <taxon>Eukaryota</taxon>
        <taxon>Haptista</taxon>
        <taxon>Haptophyta</taxon>
        <taxon>Prymnesiophyceae</taxon>
        <taxon>Isochrysidales</taxon>
        <taxon>Isochrysidaceae</taxon>
        <taxon>Chrysotila</taxon>
    </lineage>
</organism>
<feature type="region of interest" description="Disordered" evidence="11">
    <location>
        <begin position="699"/>
        <end position="732"/>
    </location>
</feature>
<dbReference type="Gene3D" id="3.40.50.2300">
    <property type="match status" value="1"/>
</dbReference>
<dbReference type="PROSITE" id="PS00107">
    <property type="entry name" value="PROTEIN_KINASE_ATP"/>
    <property type="match status" value="1"/>
</dbReference>
<accession>A0A7S4BN71</accession>
<dbReference type="InterPro" id="IPR011006">
    <property type="entry name" value="CheY-like_superfamily"/>
</dbReference>
<dbReference type="InterPro" id="IPR000719">
    <property type="entry name" value="Prot_kinase_dom"/>
</dbReference>
<dbReference type="Pfam" id="PF00069">
    <property type="entry name" value="Pkinase"/>
    <property type="match status" value="1"/>
</dbReference>
<evidence type="ECO:0000259" key="12">
    <source>
        <dbReference type="PROSITE" id="PS50011"/>
    </source>
</evidence>
<comment type="catalytic activity">
    <reaction evidence="7">
        <text>L-threonyl-[protein] + ATP = O-phospho-L-threonyl-[protein] + ADP + H(+)</text>
        <dbReference type="Rhea" id="RHEA:46608"/>
        <dbReference type="Rhea" id="RHEA-COMP:11060"/>
        <dbReference type="Rhea" id="RHEA-COMP:11605"/>
        <dbReference type="ChEBI" id="CHEBI:15378"/>
        <dbReference type="ChEBI" id="CHEBI:30013"/>
        <dbReference type="ChEBI" id="CHEBI:30616"/>
        <dbReference type="ChEBI" id="CHEBI:61977"/>
        <dbReference type="ChEBI" id="CHEBI:456216"/>
        <dbReference type="EC" id="2.7.11.1"/>
    </reaction>
</comment>
<dbReference type="SUPFAM" id="SSF52172">
    <property type="entry name" value="CheY-like"/>
    <property type="match status" value="1"/>
</dbReference>
<dbReference type="PROSITE" id="PS50110">
    <property type="entry name" value="RESPONSE_REGULATORY"/>
    <property type="match status" value="1"/>
</dbReference>
<dbReference type="PROSITE" id="PS50011">
    <property type="entry name" value="PROTEIN_KINASE_DOM"/>
    <property type="match status" value="1"/>
</dbReference>
<sequence length="972" mass="103000">MKLSETETMFTALFGHQVYSEFEAVLDIGRGQHGFASLLKHPKTGELAVAKQVQLEGMSEEELQQIEMEVCVLKSLKHKNCVRYRTSFVQDECVCIISDFANGGTLAQAITKRNEMRQHFDAHNVCMWARQLAGALQHVHGLGLLHRDISSRNILMHNKKGSIDPIVILADFGLATQLTHQDDTLLVACGTPYYMSPELAEGLPYGRPSDVWAFGVIVYEMLTLQRPFKAPDFISLVKAVSAIDYDRSALAQSPHSPLLKSLTTDQALFRRDPALRTSLADALATLEKVPIERSWAGAPELRVNSVARQGSWDSDSGALNPLEESVLSPVDARRPRPPLASPRCSPGGRRSHLSTSNCAAPLWDAPRPDRKPSIGASAASSVSSGRPETEAVSRRSASSLNRSGDRARHEQARSNQTSEAAAPVAVTITAPSAQLLRRGSQSGSPTEDKVADEAAANVAAAASVEAPNVSTAAHAGSAQPRTIATGSAPPHPNSANSPTGAPVAAGSERDSVDSNDSAAGRRPSRPVSVRLSSMSPYSLKQSSERQAPFYLCCPCCQPVPGDDIMVVLDKPSGVTFVHVLDSGCAVRLAWKLPRVLCGDEARKVFDEKLTTLTGTPRLFSTSISVSVASVQTFSAVVAECKKLKIRLADAAVIPLTKAEATSKLSANTPGAAPNTPCAAPNTPCASMAAAISDSTADTVAAATSSNPSGMSTPIGASAKPADRPLRSGADAFGVSGSSASGRMLGASGAPSASVAAMQRRSAQAGTQVVFTMLVDTVERMRAAATAMAALPGVEGVCRVVKLADGTIEEAAQKLVSAAASASREQVKRVLLADDASLNRRLLKRAFTNHFAEPWEVHEAATAEAAVSAAESTAFDVIVMDEIFSLDQKAMRGSEAIRQIRAFEEEAQASGARRRRRRLVVISCTGNANLEEQKRALILAGCDAVWGKPFPDFVDGSMQTEVGRLLHLAENTV</sequence>
<evidence type="ECO:0000256" key="8">
    <source>
        <dbReference type="ARBA" id="ARBA00048679"/>
    </source>
</evidence>
<proteinExistence type="predicted"/>
<reference evidence="14" key="1">
    <citation type="submission" date="2021-01" db="EMBL/GenBank/DDBJ databases">
        <authorList>
            <person name="Corre E."/>
            <person name="Pelletier E."/>
            <person name="Niang G."/>
            <person name="Scheremetjew M."/>
            <person name="Finn R."/>
            <person name="Kale V."/>
            <person name="Holt S."/>
            <person name="Cochrane G."/>
            <person name="Meng A."/>
            <person name="Brown T."/>
            <person name="Cohen L."/>
        </authorList>
    </citation>
    <scope>NUCLEOTIDE SEQUENCE</scope>
    <source>
        <strain evidence="14">CCMP645</strain>
    </source>
</reference>
<keyword evidence="4 10" id="KW-0547">Nucleotide-binding</keyword>
<feature type="domain" description="Response regulatory" evidence="13">
    <location>
        <begin position="828"/>
        <end position="962"/>
    </location>
</feature>
<dbReference type="AlphaFoldDB" id="A0A7S4BN71"/>
<feature type="binding site" evidence="10">
    <location>
        <position position="51"/>
    </location>
    <ligand>
        <name>ATP</name>
        <dbReference type="ChEBI" id="CHEBI:30616"/>
    </ligand>
</feature>
<dbReference type="GO" id="GO:0005524">
    <property type="term" value="F:ATP binding"/>
    <property type="evidence" value="ECO:0007669"/>
    <property type="project" value="UniProtKB-UniRule"/>
</dbReference>
<feature type="compositionally biased region" description="Low complexity" evidence="11">
    <location>
        <begin position="420"/>
        <end position="433"/>
    </location>
</feature>
<evidence type="ECO:0000256" key="11">
    <source>
        <dbReference type="SAM" id="MobiDB-lite"/>
    </source>
</evidence>
<evidence type="ECO:0000256" key="6">
    <source>
        <dbReference type="ARBA" id="ARBA00022840"/>
    </source>
</evidence>
<evidence type="ECO:0000256" key="5">
    <source>
        <dbReference type="ARBA" id="ARBA00022777"/>
    </source>
</evidence>
<keyword evidence="6 10" id="KW-0067">ATP-binding</keyword>
<feature type="region of interest" description="Disordered" evidence="11">
    <location>
        <begin position="467"/>
        <end position="536"/>
    </location>
</feature>
<keyword evidence="3" id="KW-0808">Transferase</keyword>